<accession>A0A9W8J4E4</accession>
<evidence type="ECO:0000313" key="1">
    <source>
        <dbReference type="EMBL" id="KAJ2925723.1"/>
    </source>
</evidence>
<dbReference type="OrthoDB" id="2861623at2759"/>
<feature type="non-terminal residue" evidence="1">
    <location>
        <position position="430"/>
    </location>
</feature>
<gene>
    <name evidence="1" type="ORF">H1R20_g11374</name>
</gene>
<comment type="caution">
    <text evidence="1">The sequence shown here is derived from an EMBL/GenBank/DDBJ whole genome shotgun (WGS) entry which is preliminary data.</text>
</comment>
<sequence length="430" mass="47275">MASPARPSPSMLTSNLSFQLPDLLALTSSFPFRVNRNCKFATDGSEGWLLSQSTGNNDGPELSQNEREVLRSVKYGLLASLCSPTSDGPQLRVLTDFLSLVFISHGRILEGKESHGWRPWTSIVHVESAQDALELLKSNVLLKHIVPSLQQIFSHRPEAHRSRWNKLFLHSAKAFARAQLRLYENLKSNTIPTLPEYIKLRRETYGSSMFIDLLDVLEISSRPSGIPGLHQLTVWAIDIIAWILDIFSYASGSTGATRCDSHNLISLLTTHKNLSVQGAMNYAGGMVKEALEEFDRLERELSPSTSGSGVTSGEGTWGWLDLIKSAVGFSGDVSAGKRTRSDCKFLTDAVMGPPLTDDDNTGLDLGVGCAAGPTSGTKSSPEQTARYIQALKDYIVGSIHWGYETELYFGQKGDEVRSFGWVFLARSDDL</sequence>
<dbReference type="Pfam" id="PF19086">
    <property type="entry name" value="Terpene_syn_C_2"/>
    <property type="match status" value="1"/>
</dbReference>
<dbReference type="Proteomes" id="UP001140091">
    <property type="component" value="Unassembled WGS sequence"/>
</dbReference>
<dbReference type="SUPFAM" id="SSF48576">
    <property type="entry name" value="Terpenoid synthases"/>
    <property type="match status" value="1"/>
</dbReference>
<dbReference type="EMBL" id="JANBPK010001125">
    <property type="protein sequence ID" value="KAJ2925723.1"/>
    <property type="molecule type" value="Genomic_DNA"/>
</dbReference>
<name>A0A9W8J4E4_9AGAR</name>
<dbReference type="Gene3D" id="1.10.600.10">
    <property type="entry name" value="Farnesyl Diphosphate Synthase"/>
    <property type="match status" value="1"/>
</dbReference>
<reference evidence="1" key="1">
    <citation type="submission" date="2022-06" db="EMBL/GenBank/DDBJ databases">
        <title>Genome Sequence of Candolleomyces eurysporus.</title>
        <authorList>
            <person name="Buettner E."/>
        </authorList>
    </citation>
    <scope>NUCLEOTIDE SEQUENCE</scope>
    <source>
        <strain evidence="1">VTCC 930004</strain>
    </source>
</reference>
<keyword evidence="2" id="KW-1185">Reference proteome</keyword>
<dbReference type="AlphaFoldDB" id="A0A9W8J4E4"/>
<dbReference type="InterPro" id="IPR008949">
    <property type="entry name" value="Isoprenoid_synthase_dom_sf"/>
</dbReference>
<protein>
    <submittedName>
        <fullName evidence="1">Uncharacterized protein</fullName>
    </submittedName>
</protein>
<proteinExistence type="predicted"/>
<organism evidence="1 2">
    <name type="scientific">Candolleomyces eurysporus</name>
    <dbReference type="NCBI Taxonomy" id="2828524"/>
    <lineage>
        <taxon>Eukaryota</taxon>
        <taxon>Fungi</taxon>
        <taxon>Dikarya</taxon>
        <taxon>Basidiomycota</taxon>
        <taxon>Agaricomycotina</taxon>
        <taxon>Agaricomycetes</taxon>
        <taxon>Agaricomycetidae</taxon>
        <taxon>Agaricales</taxon>
        <taxon>Agaricineae</taxon>
        <taxon>Psathyrellaceae</taxon>
        <taxon>Candolleomyces</taxon>
    </lineage>
</organism>
<evidence type="ECO:0000313" key="2">
    <source>
        <dbReference type="Proteomes" id="UP001140091"/>
    </source>
</evidence>